<evidence type="ECO:0000313" key="2">
    <source>
        <dbReference type="Proteomes" id="UP000187406"/>
    </source>
</evidence>
<reference evidence="2" key="1">
    <citation type="submission" date="2016-04" db="EMBL/GenBank/DDBJ databases">
        <title>Cephalotus genome sequencing.</title>
        <authorList>
            <person name="Fukushima K."/>
            <person name="Hasebe M."/>
            <person name="Fang X."/>
        </authorList>
    </citation>
    <scope>NUCLEOTIDE SEQUENCE [LARGE SCALE GENOMIC DNA]</scope>
    <source>
        <strain evidence="2">cv. St1</strain>
    </source>
</reference>
<gene>
    <name evidence="1" type="ORF">CFOL_v3_00706</name>
</gene>
<organism evidence="1 2">
    <name type="scientific">Cephalotus follicularis</name>
    <name type="common">Albany pitcher plant</name>
    <dbReference type="NCBI Taxonomy" id="3775"/>
    <lineage>
        <taxon>Eukaryota</taxon>
        <taxon>Viridiplantae</taxon>
        <taxon>Streptophyta</taxon>
        <taxon>Embryophyta</taxon>
        <taxon>Tracheophyta</taxon>
        <taxon>Spermatophyta</taxon>
        <taxon>Magnoliopsida</taxon>
        <taxon>eudicotyledons</taxon>
        <taxon>Gunneridae</taxon>
        <taxon>Pentapetalae</taxon>
        <taxon>rosids</taxon>
        <taxon>fabids</taxon>
        <taxon>Oxalidales</taxon>
        <taxon>Cephalotaceae</taxon>
        <taxon>Cephalotus</taxon>
    </lineage>
</organism>
<evidence type="ECO:0000313" key="1">
    <source>
        <dbReference type="EMBL" id="GAV57168.1"/>
    </source>
</evidence>
<protein>
    <submittedName>
        <fullName evidence="1">Uncharacterized protein</fullName>
    </submittedName>
</protein>
<keyword evidence="2" id="KW-1185">Reference proteome</keyword>
<comment type="caution">
    <text evidence="1">The sequence shown here is derived from an EMBL/GenBank/DDBJ whole genome shotgun (WGS) entry which is preliminary data.</text>
</comment>
<accession>A0A1Q3AN56</accession>
<dbReference type="Proteomes" id="UP000187406">
    <property type="component" value="Unassembled WGS sequence"/>
</dbReference>
<dbReference type="InParanoid" id="A0A1Q3AN56"/>
<dbReference type="EMBL" id="BDDD01000021">
    <property type="protein sequence ID" value="GAV57168.1"/>
    <property type="molecule type" value="Genomic_DNA"/>
</dbReference>
<proteinExistence type="predicted"/>
<dbReference type="AlphaFoldDB" id="A0A1Q3AN56"/>
<sequence length="120" mass="13520">MNGLTVKLEISSRPCERKEELLKKATTELEGLRSFASFEGDKAVVKFKVSEEYQAEIHKEVALSGRVLGSSQDLFPPNMIFFQKESRLLSSLPMKLSLKHLLLQPLTLKCLTILLLNLST</sequence>
<name>A0A1Q3AN56_CEPFO</name>